<dbReference type="RefSeq" id="WP_002360383.1">
    <property type="nucleotide sequence ID" value="NZ_GL454489.1"/>
</dbReference>
<comment type="caution">
    <text evidence="1">The sequence shown here is derived from an EMBL/GenBank/DDBJ whole genome shotgun (WGS) entry which is preliminary data.</text>
</comment>
<name>A0A125W1F1_ENTFL</name>
<evidence type="ECO:0000313" key="1">
    <source>
        <dbReference type="EMBL" id="EFM81220.1"/>
    </source>
</evidence>
<proteinExistence type="predicted"/>
<organism evidence="1 2">
    <name type="scientific">Enterococcus faecalis TX4248</name>
    <dbReference type="NCBI Taxonomy" id="749495"/>
    <lineage>
        <taxon>Bacteria</taxon>
        <taxon>Bacillati</taxon>
        <taxon>Bacillota</taxon>
        <taxon>Bacilli</taxon>
        <taxon>Lactobacillales</taxon>
        <taxon>Enterococcaceae</taxon>
        <taxon>Enterococcus</taxon>
    </lineage>
</organism>
<dbReference type="HOGENOM" id="CLU_979124_0_0_9"/>
<sequence>MAEITVKTISEKDDLKKLLLGQEYDHQQPVKNILKARTSNVHIEKYEVVEDVFLKLTGKATMHKDIMNSFWTTYKIMLQLVYPDFFRPAEVIGENQESYLEKSSEQNLLAVNSKYPPHDSGTSAVISDRYLTYFDQVFPDYLPNPVPKKYTWNEFLLDNFTKFDRVHQDPQLKRFAELTHSIGNITVVPLGFNSGRSLSFKDYWDYSLEQLSIFLASFHSWESYVHTYEMQPFLNEQYQPVALWKNHLKKDSFILPQNIEEINEYLVQVNQRIEKRGQRIVNRL</sequence>
<protein>
    <submittedName>
        <fullName evidence="1">Uncharacterized protein</fullName>
    </submittedName>
</protein>
<accession>A0A125W1F1</accession>
<dbReference type="Proteomes" id="UP000004846">
    <property type="component" value="Unassembled WGS sequence"/>
</dbReference>
<dbReference type="AlphaFoldDB" id="A0A125W1F1"/>
<evidence type="ECO:0000313" key="2">
    <source>
        <dbReference type="Proteomes" id="UP000004846"/>
    </source>
</evidence>
<reference evidence="1 2" key="1">
    <citation type="submission" date="2010-07" db="EMBL/GenBank/DDBJ databases">
        <authorList>
            <person name="Sid Ahmed O."/>
        </authorList>
    </citation>
    <scope>NUCLEOTIDE SEQUENCE [LARGE SCALE GENOMIC DNA]</scope>
    <source>
        <strain evidence="1 2">TX4248</strain>
    </source>
</reference>
<dbReference type="EMBL" id="AEBR01000110">
    <property type="protein sequence ID" value="EFM81220.1"/>
    <property type="molecule type" value="Genomic_DNA"/>
</dbReference>
<gene>
    <name evidence="1" type="ORF">HMPREF9498_03159</name>
</gene>